<dbReference type="Pfam" id="PF24517">
    <property type="entry name" value="CBM96"/>
    <property type="match status" value="1"/>
</dbReference>
<name>A0A0M9DLS8_9BACI</name>
<dbReference type="RefSeq" id="WP_053994254.1">
    <property type="nucleotide sequence ID" value="NZ_CP065643.1"/>
</dbReference>
<evidence type="ECO:0000259" key="4">
    <source>
        <dbReference type="Pfam" id="PF24517"/>
    </source>
</evidence>
<gene>
    <name evidence="5" type="ORF">ADM90_06790</name>
</gene>
<evidence type="ECO:0000313" key="5">
    <source>
        <dbReference type="EMBL" id="KOY83010.1"/>
    </source>
</evidence>
<sequence length="674" mass="76530">MEDSNINFSSQTSEDEIVIASIADSSFICVEYEVKPNNLFQAKYKLIAVGQSDTSSELTSRVKNNATTFVEITARTIGHDHKNTDINIMYRGMADVLTEIQPIGYNNLAIDIEVPPHNRMWATYEVQQPPIVTEVFNPFQDAFTRENLPYQSINYGSSLSMVVGRSADDIWRSFVQFDLSWFNPSYRLTDAKLRLYYTGSVPQSLKLELFNANSTWSEYSITHLNRPTPIELIADDFTVNMEKKYVEFNTLKIVENWIQQKQVNNGFILRVANESFNGLATFRTRESMNPPELIVNYYDSRIFSFGRSQVLTEINTIKKGVSDSHTEIEVDSVFRFSAIDTYIYAHRKEVPLDEDIIVEITASLPKIHSEIIVAIPVDDDIFTGINVRIPEYKEMNVELSISRPIVPTEIFSSYIINLPTEIVARTVDDSEISTALTVSRSSVATEILPRLSGIDDIATEIATTRKQIPIEISVSVEAYNDTTVELEVINEKKQHLTFAEISVSREEVLIEISPRVENQISLYTEISTTRDSVYTEIFNRYASQVLVEIEPIIKSDSKTEITASTPKIWLEITSRVMEENNVDTEIFIPFENLLETEITAHITNNVDTIIDIISVNKINVEITATKPNVWTEIVIPTWVDLDIPTTIEPRILMVHNIATIIVVNGKVSGYAFIM</sequence>
<accession>A0A0M9DLS8</accession>
<reference evidence="5 6" key="1">
    <citation type="submission" date="2015-07" db="EMBL/GenBank/DDBJ databases">
        <title>Genome sequencing project for genomic taxonomy and phylogenomics of Bacillus-like bacteria.</title>
        <authorList>
            <person name="Liu B."/>
            <person name="Wang J."/>
            <person name="Zhu Y."/>
            <person name="Liu G."/>
            <person name="Chen Q."/>
            <person name="Chen Z."/>
            <person name="Che J."/>
            <person name="Ge C."/>
            <person name="Shi H."/>
            <person name="Pan Z."/>
            <person name="Liu X."/>
        </authorList>
    </citation>
    <scope>NUCLEOTIDE SEQUENCE [LARGE SCALE GENOMIC DNA]</scope>
    <source>
        <strain evidence="5 6">DSM 54</strain>
    </source>
</reference>
<comment type="caution">
    <text evidence="5">The sequence shown here is derived from an EMBL/GenBank/DDBJ whole genome shotgun (WGS) entry which is preliminary data.</text>
</comment>
<dbReference type="EMBL" id="LGCI01000005">
    <property type="protein sequence ID" value="KOY83010.1"/>
    <property type="molecule type" value="Genomic_DNA"/>
</dbReference>
<evidence type="ECO:0000256" key="1">
    <source>
        <dbReference type="ARBA" id="ARBA00004613"/>
    </source>
</evidence>
<dbReference type="PATRIC" id="fig|33935.3.peg.799"/>
<dbReference type="OrthoDB" id="2661382at2"/>
<proteinExistence type="predicted"/>
<organism evidence="5 6">
    <name type="scientific">Lysinibacillus macroides</name>
    <dbReference type="NCBI Taxonomy" id="33935"/>
    <lineage>
        <taxon>Bacteria</taxon>
        <taxon>Bacillati</taxon>
        <taxon>Bacillota</taxon>
        <taxon>Bacilli</taxon>
        <taxon>Bacillales</taxon>
        <taxon>Bacillaceae</taxon>
        <taxon>Lysinibacillus</taxon>
    </lineage>
</organism>
<dbReference type="NCBIfam" id="NF033679">
    <property type="entry name" value="DNRLRE_dom"/>
    <property type="match status" value="1"/>
</dbReference>
<dbReference type="AlphaFoldDB" id="A0A0M9DLS8"/>
<comment type="subcellular location">
    <subcellularLocation>
        <location evidence="1">Secreted</location>
    </subcellularLocation>
</comment>
<evidence type="ECO:0000313" key="6">
    <source>
        <dbReference type="Proteomes" id="UP000037977"/>
    </source>
</evidence>
<keyword evidence="2" id="KW-0964">Secreted</keyword>
<keyword evidence="6" id="KW-1185">Reference proteome</keyword>
<protein>
    <recommendedName>
        <fullName evidence="4">Carbohydrate-binding module family 96 domain-containing protein</fullName>
    </recommendedName>
</protein>
<dbReference type="Gene3D" id="2.60.120.970">
    <property type="match status" value="1"/>
</dbReference>
<evidence type="ECO:0000256" key="2">
    <source>
        <dbReference type="ARBA" id="ARBA00022525"/>
    </source>
</evidence>
<dbReference type="Proteomes" id="UP000037977">
    <property type="component" value="Unassembled WGS sequence"/>
</dbReference>
<keyword evidence="3" id="KW-0732">Signal</keyword>
<dbReference type="InterPro" id="IPR055372">
    <property type="entry name" value="CBM96"/>
</dbReference>
<feature type="domain" description="Carbohydrate-binding module family 96" evidence="4">
    <location>
        <begin position="135"/>
        <end position="296"/>
    </location>
</feature>
<evidence type="ECO:0000256" key="3">
    <source>
        <dbReference type="ARBA" id="ARBA00022729"/>
    </source>
</evidence>
<dbReference type="GO" id="GO:0005576">
    <property type="term" value="C:extracellular region"/>
    <property type="evidence" value="ECO:0007669"/>
    <property type="project" value="UniProtKB-SubCell"/>
</dbReference>
<dbReference type="STRING" id="33935.ADM90_06790"/>